<organism evidence="1 2">
    <name type="scientific">Leucobacter insecticola</name>
    <dbReference type="NCBI Taxonomy" id="2714934"/>
    <lineage>
        <taxon>Bacteria</taxon>
        <taxon>Bacillati</taxon>
        <taxon>Actinomycetota</taxon>
        <taxon>Actinomycetes</taxon>
        <taxon>Micrococcales</taxon>
        <taxon>Microbacteriaceae</taxon>
        <taxon>Leucobacter</taxon>
    </lineage>
</organism>
<dbReference type="AlphaFoldDB" id="A0A6G8FKG2"/>
<dbReference type="KEGG" id="lins:G7067_11180"/>
<dbReference type="EMBL" id="CP049934">
    <property type="protein sequence ID" value="QIM16838.1"/>
    <property type="molecule type" value="Genomic_DNA"/>
</dbReference>
<dbReference type="NCBIfam" id="TIGR04089">
    <property type="entry name" value="exp_by_SipW_III"/>
    <property type="match status" value="1"/>
</dbReference>
<evidence type="ECO:0000313" key="1">
    <source>
        <dbReference type="EMBL" id="QIM16838.1"/>
    </source>
</evidence>
<proteinExistence type="predicted"/>
<reference evidence="1 2" key="1">
    <citation type="submission" date="2020-03" db="EMBL/GenBank/DDBJ databases">
        <title>Leucobacter sp. nov., isolated from beetles.</title>
        <authorList>
            <person name="Hyun D.-W."/>
            <person name="Bae J.-W."/>
        </authorList>
    </citation>
    <scope>NUCLEOTIDE SEQUENCE [LARGE SCALE GENOMIC DNA]</scope>
    <source>
        <strain evidence="1 2">HDW9B</strain>
    </source>
</reference>
<keyword evidence="2" id="KW-1185">Reference proteome</keyword>
<accession>A0A6G8FKG2</accession>
<evidence type="ECO:0000313" key="2">
    <source>
        <dbReference type="Proteomes" id="UP000501387"/>
    </source>
</evidence>
<dbReference type="RefSeq" id="WP_166324342.1">
    <property type="nucleotide sequence ID" value="NZ_CP049934.1"/>
</dbReference>
<dbReference type="Proteomes" id="UP000501387">
    <property type="component" value="Chromosome"/>
</dbReference>
<name>A0A6G8FKG2_9MICO</name>
<gene>
    <name evidence="1" type="ORF">G7067_11180</name>
</gene>
<sequence length="177" mass="18085">MNKMMKAAVATGLGVTLLLGGAGSLALWNASANVGAAQNIASGELTLEATGAWDSEPLTKWVPGDKKTYTATVKIVAVGDNMDSHFSIDLASLTGGADLKNALSVNLALTDITGGSLTETGADTNIFKVKPSANGNGTITAQAVVTVELPLDVSNDLAQGEQVSLQDLAFQLKQVRA</sequence>
<dbReference type="InterPro" id="IPR024006">
    <property type="entry name" value="Alt_signal_exp_actinobact"/>
</dbReference>
<protein>
    <submittedName>
        <fullName evidence="1">Alternate-type signal peptide domain-containing protein</fullName>
    </submittedName>
</protein>